<keyword evidence="3" id="KW-1185">Reference proteome</keyword>
<organism evidence="2 3">
    <name type="scientific">Pseudoalteromonas tunicata D2</name>
    <dbReference type="NCBI Taxonomy" id="87626"/>
    <lineage>
        <taxon>Bacteria</taxon>
        <taxon>Pseudomonadati</taxon>
        <taxon>Pseudomonadota</taxon>
        <taxon>Gammaproteobacteria</taxon>
        <taxon>Alteromonadales</taxon>
        <taxon>Pseudoalteromonadaceae</taxon>
        <taxon>Pseudoalteromonas</taxon>
    </lineage>
</organism>
<evidence type="ECO:0000256" key="1">
    <source>
        <dbReference type="SAM" id="SignalP"/>
    </source>
</evidence>
<dbReference type="InterPro" id="IPR026950">
    <property type="entry name" value="Caps_assemb_Wzi"/>
</dbReference>
<evidence type="ECO:0008006" key="4">
    <source>
        <dbReference type="Google" id="ProtNLM"/>
    </source>
</evidence>
<evidence type="ECO:0000313" key="2">
    <source>
        <dbReference type="EMBL" id="EAR29887.1"/>
    </source>
</evidence>
<dbReference type="InterPro" id="IPR038636">
    <property type="entry name" value="Wzi_sf"/>
</dbReference>
<dbReference type="RefSeq" id="WP_009837760.1">
    <property type="nucleotide sequence ID" value="NZ_AAOH01000002.1"/>
</dbReference>
<dbReference type="HOGENOM" id="CLU_581212_0_0_6"/>
<dbReference type="Proteomes" id="UP000006201">
    <property type="component" value="Unassembled WGS sequence"/>
</dbReference>
<feature type="chain" id="PRO_5002667217" description="Capsule assembly Wzi family protein" evidence="1">
    <location>
        <begin position="21"/>
        <end position="470"/>
    </location>
</feature>
<sequence length="470" mass="53501">MKLKYLSSLLLVAATWQASAKPSAYLPLYVDAHLEQQVDTMFVLTTGTPMSKPYSFNEIDIALRQLRKVDNGLYDAIRIALKPYRGQDQISRSGLKATMKYDKTVAIANQRGLQSDEWGQGFFEGVWRPSESTLVQIGVDYRFSSGDLVAYNTFFSVAGDTLQLDIGYKEHWFSPFKYGAQLISTNAKTSPSVSLGFSQPLADWWNLDFELFYAKLEKVKQGIESQGEWHDGRPRIAGTHLSIEPLEGWKIGLNRILHFGGGPREVSTNDIIKAYFDPGGNDNKHGDDEELGDQLASVTSSFNFNWVTPTELYFEYGGEDTDQYSNYGFGNTSFNSGIYLPKLTSNWSVRYEYSSWNTRWYTNSIYKFGNTNDGAVYGHFAGDQRVFSDGTRSQIHVVDVGYSENIQSSWHFKVTKINNEDSQVADYTPSLEFQLSNSRKWQEYRVESQLTYGTDVFDEKYGHLSVAWFW</sequence>
<evidence type="ECO:0000313" key="3">
    <source>
        <dbReference type="Proteomes" id="UP000006201"/>
    </source>
</evidence>
<accession>A4C7D3</accession>
<proteinExistence type="predicted"/>
<feature type="signal peptide" evidence="1">
    <location>
        <begin position="1"/>
        <end position="20"/>
    </location>
</feature>
<keyword evidence="1" id="KW-0732">Signal</keyword>
<dbReference type="OrthoDB" id="6376030at2"/>
<dbReference type="eggNOG" id="COG1629">
    <property type="taxonomic scope" value="Bacteria"/>
</dbReference>
<dbReference type="Gene3D" id="2.40.160.130">
    <property type="entry name" value="Capsule assembly protein Wzi"/>
    <property type="match status" value="1"/>
</dbReference>
<gene>
    <name evidence="2" type="ORF">PTD2_13744</name>
</gene>
<comment type="caution">
    <text evidence="2">The sequence shown here is derived from an EMBL/GenBank/DDBJ whole genome shotgun (WGS) entry which is preliminary data.</text>
</comment>
<reference evidence="2 3" key="1">
    <citation type="submission" date="2006-02" db="EMBL/GenBank/DDBJ databases">
        <authorList>
            <person name="Moran M.A."/>
            <person name="Kjelleberg S."/>
            <person name="Egan S."/>
            <person name="Saunders N."/>
            <person name="Thomas T."/>
            <person name="Ferriera S."/>
            <person name="Johnson J."/>
            <person name="Kravitz S."/>
            <person name="Halpern A."/>
            <person name="Remington K."/>
            <person name="Beeson K."/>
            <person name="Tran B."/>
            <person name="Rogers Y.-H."/>
            <person name="Friedman R."/>
            <person name="Venter J.C."/>
        </authorList>
    </citation>
    <scope>NUCLEOTIDE SEQUENCE [LARGE SCALE GENOMIC DNA]</scope>
    <source>
        <strain evidence="2 3">D2</strain>
    </source>
</reference>
<dbReference type="AlphaFoldDB" id="A4C7D3"/>
<dbReference type="Pfam" id="PF14052">
    <property type="entry name" value="Caps_assemb_Wzi"/>
    <property type="match status" value="1"/>
</dbReference>
<dbReference type="EMBL" id="AAOH01000002">
    <property type="protein sequence ID" value="EAR29887.1"/>
    <property type="molecule type" value="Genomic_DNA"/>
</dbReference>
<protein>
    <recommendedName>
        <fullName evidence="4">Capsule assembly Wzi family protein</fullName>
    </recommendedName>
</protein>
<dbReference type="STRING" id="87626.PTD2_13744"/>
<name>A4C7D3_9GAMM</name>